<keyword evidence="1" id="KW-0812">Transmembrane</keyword>
<dbReference type="Proteomes" id="UP000266673">
    <property type="component" value="Unassembled WGS sequence"/>
</dbReference>
<evidence type="ECO:0000313" key="4">
    <source>
        <dbReference type="Proteomes" id="UP000266673"/>
    </source>
</evidence>
<organism evidence="3 4">
    <name type="scientific">Gigaspora rosea</name>
    <dbReference type="NCBI Taxonomy" id="44941"/>
    <lineage>
        <taxon>Eukaryota</taxon>
        <taxon>Fungi</taxon>
        <taxon>Fungi incertae sedis</taxon>
        <taxon>Mucoromycota</taxon>
        <taxon>Glomeromycotina</taxon>
        <taxon>Glomeromycetes</taxon>
        <taxon>Diversisporales</taxon>
        <taxon>Gigasporaceae</taxon>
        <taxon>Gigaspora</taxon>
    </lineage>
</organism>
<dbReference type="AlphaFoldDB" id="A0A397VM12"/>
<sequence>MSQMLMFCGSKLLLFSISFVWSFNVDWCYRCSGTVILAFLLSGLLSLLGVAVVVVVLFLLSGLSTLIGIAIVVVALFLLSGFSTLLGIAIVIVVLFWHFFYLVFVVDMCCCCGSSSSINILHCGL</sequence>
<keyword evidence="2" id="KW-0732">Signal</keyword>
<comment type="caution">
    <text evidence="3">The sequence shown here is derived from an EMBL/GenBank/DDBJ whole genome shotgun (WGS) entry which is preliminary data.</text>
</comment>
<proteinExistence type="predicted"/>
<evidence type="ECO:0008006" key="5">
    <source>
        <dbReference type="Google" id="ProtNLM"/>
    </source>
</evidence>
<gene>
    <name evidence="3" type="ORF">C2G38_2032694</name>
</gene>
<dbReference type="EMBL" id="QKWP01000258">
    <property type="protein sequence ID" value="RIB23514.1"/>
    <property type="molecule type" value="Genomic_DNA"/>
</dbReference>
<keyword evidence="1" id="KW-1133">Transmembrane helix</keyword>
<feature type="transmembrane region" description="Helical" evidence="1">
    <location>
        <begin position="38"/>
        <end position="60"/>
    </location>
</feature>
<feature type="transmembrane region" description="Helical" evidence="1">
    <location>
        <begin position="67"/>
        <end position="93"/>
    </location>
</feature>
<feature type="chain" id="PRO_5017297986" description="ABC transmembrane type-1 domain-containing protein" evidence="2">
    <location>
        <begin position="23"/>
        <end position="125"/>
    </location>
</feature>
<accession>A0A397VM12</accession>
<keyword evidence="1" id="KW-0472">Membrane</keyword>
<feature type="signal peptide" evidence="2">
    <location>
        <begin position="1"/>
        <end position="22"/>
    </location>
</feature>
<evidence type="ECO:0000256" key="2">
    <source>
        <dbReference type="SAM" id="SignalP"/>
    </source>
</evidence>
<name>A0A397VM12_9GLOM</name>
<reference evidence="3 4" key="1">
    <citation type="submission" date="2018-06" db="EMBL/GenBank/DDBJ databases">
        <title>Comparative genomics reveals the genomic features of Rhizophagus irregularis, R. cerebriforme, R. diaphanum and Gigaspora rosea, and their symbiotic lifestyle signature.</title>
        <authorList>
            <person name="Morin E."/>
            <person name="San Clemente H."/>
            <person name="Chen E.C.H."/>
            <person name="De La Providencia I."/>
            <person name="Hainaut M."/>
            <person name="Kuo A."/>
            <person name="Kohler A."/>
            <person name="Murat C."/>
            <person name="Tang N."/>
            <person name="Roy S."/>
            <person name="Loubradou J."/>
            <person name="Henrissat B."/>
            <person name="Grigoriev I.V."/>
            <person name="Corradi N."/>
            <person name="Roux C."/>
            <person name="Martin F.M."/>
        </authorList>
    </citation>
    <scope>NUCLEOTIDE SEQUENCE [LARGE SCALE GENOMIC DNA]</scope>
    <source>
        <strain evidence="3 4">DAOM 194757</strain>
    </source>
</reference>
<evidence type="ECO:0000256" key="1">
    <source>
        <dbReference type="SAM" id="Phobius"/>
    </source>
</evidence>
<protein>
    <recommendedName>
        <fullName evidence="5">ABC transmembrane type-1 domain-containing protein</fullName>
    </recommendedName>
</protein>
<evidence type="ECO:0000313" key="3">
    <source>
        <dbReference type="EMBL" id="RIB23514.1"/>
    </source>
</evidence>
<keyword evidence="4" id="KW-1185">Reference proteome</keyword>